<evidence type="ECO:0000313" key="3">
    <source>
        <dbReference type="EMBL" id="PWN37401.1"/>
    </source>
</evidence>
<organism evidence="3 4">
    <name type="scientific">Meira miltonrushii</name>
    <dbReference type="NCBI Taxonomy" id="1280837"/>
    <lineage>
        <taxon>Eukaryota</taxon>
        <taxon>Fungi</taxon>
        <taxon>Dikarya</taxon>
        <taxon>Basidiomycota</taxon>
        <taxon>Ustilaginomycotina</taxon>
        <taxon>Exobasidiomycetes</taxon>
        <taxon>Exobasidiales</taxon>
        <taxon>Brachybasidiaceae</taxon>
        <taxon>Meira</taxon>
    </lineage>
</organism>
<keyword evidence="2" id="KW-0812">Transmembrane</keyword>
<proteinExistence type="predicted"/>
<dbReference type="AlphaFoldDB" id="A0A316VMS0"/>
<feature type="compositionally biased region" description="Low complexity" evidence="1">
    <location>
        <begin position="506"/>
        <end position="518"/>
    </location>
</feature>
<sequence length="536" mass="56010">MAKEGLVKIVARNAGSLGAKAVDQPQLAQRATQIISTATQSFEKRAASVVATTQAVEDTSKNYSGLSPVEVVLILAVVLGLFVVLLIIGELCKVFNKPRKEAAPYTQQKLFQPSAAGYGTRAATNNLKVPNGGGKGMGSRLSLLQFASPMGTGGRVGDDTIDTSVSSHNSGQGDYFGRKSNGHTRGQSSGVQLPGAATMASSRKGPGAHPMLNGNSTFAPDGSGFTPGQPVNFAGYAGPNSPSSPERTTPMVPGQGNVPSHARVGMGRPPAADAKRKSRYSRAMSKRIDSMGPGQLRKSLYAGADDDPMNHDLYGAVGNRKSKMIRKPSTEDRSPEEIQASGGAGLRRIDSMGKGDARRRSQIQSVYRSSRAISVYNSKNNDKAIFLSAQADNFGAGRIDPLGARSANGPTSPGVNGNLMLPNQQGRLRSGSGSSSAGQSYGQRTPGSSSEPLVQQSPNNTQYSYSSQQQQSYDNGYPMAGNQSVGGGFKPGSIMPSGGNAPIGYSQPMMQQQSQQSMAAYPGGGAPRVRPRQMAM</sequence>
<feature type="compositionally biased region" description="Low complexity" evidence="1">
    <location>
        <begin position="424"/>
        <end position="444"/>
    </location>
</feature>
<dbReference type="OrthoDB" id="3366127at2759"/>
<feature type="region of interest" description="Disordered" evidence="1">
    <location>
        <begin position="504"/>
        <end position="536"/>
    </location>
</feature>
<feature type="region of interest" description="Disordered" evidence="1">
    <location>
        <begin position="165"/>
        <end position="204"/>
    </location>
</feature>
<dbReference type="InParanoid" id="A0A316VMS0"/>
<dbReference type="Proteomes" id="UP000245771">
    <property type="component" value="Unassembled WGS sequence"/>
</dbReference>
<evidence type="ECO:0000313" key="4">
    <source>
        <dbReference type="Proteomes" id="UP000245771"/>
    </source>
</evidence>
<keyword evidence="2" id="KW-0472">Membrane</keyword>
<feature type="transmembrane region" description="Helical" evidence="2">
    <location>
        <begin position="71"/>
        <end position="92"/>
    </location>
</feature>
<dbReference type="EMBL" id="KZ819602">
    <property type="protein sequence ID" value="PWN37401.1"/>
    <property type="molecule type" value="Genomic_DNA"/>
</dbReference>
<protein>
    <submittedName>
        <fullName evidence="3">Uncharacterized protein</fullName>
    </submittedName>
</protein>
<keyword evidence="2" id="KW-1133">Transmembrane helix</keyword>
<dbReference type="STRING" id="1280837.A0A316VMS0"/>
<dbReference type="GeneID" id="37022050"/>
<keyword evidence="4" id="KW-1185">Reference proteome</keyword>
<name>A0A316VMS0_9BASI</name>
<feature type="compositionally biased region" description="Basic and acidic residues" evidence="1">
    <location>
        <begin position="347"/>
        <end position="359"/>
    </location>
</feature>
<dbReference type="RefSeq" id="XP_025357703.1">
    <property type="nucleotide sequence ID" value="XM_025500269.1"/>
</dbReference>
<feature type="compositionally biased region" description="Polar residues" evidence="1">
    <location>
        <begin position="445"/>
        <end position="454"/>
    </location>
</feature>
<gene>
    <name evidence="3" type="ORF">FA14DRAFT_170253</name>
</gene>
<evidence type="ECO:0000256" key="1">
    <source>
        <dbReference type="SAM" id="MobiDB-lite"/>
    </source>
</evidence>
<feature type="compositionally biased region" description="Low complexity" evidence="1">
    <location>
        <begin position="455"/>
        <end position="475"/>
    </location>
</feature>
<feature type="region of interest" description="Disordered" evidence="1">
    <location>
        <begin position="259"/>
        <end position="280"/>
    </location>
</feature>
<feature type="region of interest" description="Disordered" evidence="1">
    <location>
        <begin position="324"/>
        <end position="363"/>
    </location>
</feature>
<evidence type="ECO:0000256" key="2">
    <source>
        <dbReference type="SAM" id="Phobius"/>
    </source>
</evidence>
<accession>A0A316VMS0</accession>
<feature type="region of interest" description="Disordered" evidence="1">
    <location>
        <begin position="402"/>
        <end position="490"/>
    </location>
</feature>
<reference evidence="3 4" key="1">
    <citation type="journal article" date="2018" name="Mol. Biol. Evol.">
        <title>Broad Genomic Sampling Reveals a Smut Pathogenic Ancestry of the Fungal Clade Ustilaginomycotina.</title>
        <authorList>
            <person name="Kijpornyongpan T."/>
            <person name="Mondo S.J."/>
            <person name="Barry K."/>
            <person name="Sandor L."/>
            <person name="Lee J."/>
            <person name="Lipzen A."/>
            <person name="Pangilinan J."/>
            <person name="LaButti K."/>
            <person name="Hainaut M."/>
            <person name="Henrissat B."/>
            <person name="Grigoriev I.V."/>
            <person name="Spatafora J.W."/>
            <person name="Aime M.C."/>
        </authorList>
    </citation>
    <scope>NUCLEOTIDE SEQUENCE [LARGE SCALE GENOMIC DNA]</scope>
    <source>
        <strain evidence="3 4">MCA 3882</strain>
    </source>
</reference>